<gene>
    <name evidence="1" type="ORF">AZOBR_p50053</name>
</gene>
<keyword evidence="1" id="KW-0614">Plasmid</keyword>
<accession>A0A9P1K1K1</accession>
<dbReference type="EMBL" id="HE577332">
    <property type="protein sequence ID" value="CCD03826.1"/>
    <property type="molecule type" value="Genomic_DNA"/>
</dbReference>
<dbReference type="AlphaFoldDB" id="A0A9P1K1K1"/>
<evidence type="ECO:0000313" key="2">
    <source>
        <dbReference type="Proteomes" id="UP000007319"/>
    </source>
</evidence>
<reference evidence="1 2" key="1">
    <citation type="journal article" date="2011" name="PLoS Genet.">
        <title>Azospirillum genomes reveal transition of bacteria from aquatic to terrestrial environments.</title>
        <authorList>
            <person name="Wisniewski-Dye F."/>
            <person name="Borziak K."/>
            <person name="Khalsa-Moyers G."/>
            <person name="Alexandre G."/>
            <person name="Sukharnikov L.O."/>
            <person name="Wuichet K."/>
            <person name="Hurst G.B."/>
            <person name="McDonald W.H."/>
            <person name="Robertson J.S."/>
            <person name="Barbe V."/>
            <person name="Calteau A."/>
            <person name="Rouy Z."/>
            <person name="Mangenot S."/>
            <person name="Prigent-Combaret C."/>
            <person name="Normand P."/>
            <person name="Boyer M."/>
            <person name="Siguier P."/>
            <person name="Dessaux Y."/>
            <person name="Elmerich C."/>
            <person name="Condemine G."/>
            <person name="Krishnen G."/>
            <person name="Kennedy I."/>
            <person name="Paterson A.H."/>
            <person name="Gonzalez V."/>
            <person name="Mavingui P."/>
            <person name="Zhulin I.B."/>
        </authorList>
    </citation>
    <scope>NUCLEOTIDE SEQUENCE [LARGE SCALE GENOMIC DNA]</scope>
    <source>
        <strain evidence="1 2">Sp245</strain>
    </source>
</reference>
<dbReference type="RefSeq" id="WP_014242625.1">
    <property type="nucleotide sequence ID" value="NC_016619.1"/>
</dbReference>
<name>A0A9P1K1K1_9PROT</name>
<geneLocation type="plasmid" evidence="1 2">
    <name>AZOBR_p5</name>
</geneLocation>
<organism evidence="1 2">
    <name type="scientific">Azospirillum baldaniorum</name>
    <dbReference type="NCBI Taxonomy" id="1064539"/>
    <lineage>
        <taxon>Bacteria</taxon>
        <taxon>Pseudomonadati</taxon>
        <taxon>Pseudomonadota</taxon>
        <taxon>Alphaproteobacteria</taxon>
        <taxon>Rhodospirillales</taxon>
        <taxon>Azospirillaceae</taxon>
        <taxon>Azospirillum</taxon>
    </lineage>
</organism>
<dbReference type="KEGG" id="abs:AZOBR_p50053"/>
<proteinExistence type="predicted"/>
<keyword evidence="2" id="KW-1185">Reference proteome</keyword>
<evidence type="ECO:0000313" key="1">
    <source>
        <dbReference type="EMBL" id="CCD03826.1"/>
    </source>
</evidence>
<sequence length="152" mass="15581">MTVSTFPIGQASPVSAGFFTGLPPSVETAARAAHARAYASGRTLGVDEAHWRIKAEHFIAGVVLLAAERSDRDAGDADNGRIAALIEGIASGAYGLDDLIKEGQALSYSKTVIDGLQHVLLLPLGERSAVIATAIFALKHSSHGGGHAPAAA</sequence>
<dbReference type="Proteomes" id="UP000007319">
    <property type="component" value="Plasmid AZOBR_p5"/>
</dbReference>
<protein>
    <submittedName>
        <fullName evidence="1">Uncharacterized protein</fullName>
    </submittedName>
</protein>